<evidence type="ECO:0000313" key="2">
    <source>
        <dbReference type="EMBL" id="RPB21093.1"/>
    </source>
</evidence>
<keyword evidence="1" id="KW-0472">Membrane</keyword>
<dbReference type="AlphaFoldDB" id="A0A3N4LDZ1"/>
<evidence type="ECO:0000313" key="3">
    <source>
        <dbReference type="Proteomes" id="UP000267821"/>
    </source>
</evidence>
<organism evidence="2 3">
    <name type="scientific">Terfezia boudieri ATCC MYA-4762</name>
    <dbReference type="NCBI Taxonomy" id="1051890"/>
    <lineage>
        <taxon>Eukaryota</taxon>
        <taxon>Fungi</taxon>
        <taxon>Dikarya</taxon>
        <taxon>Ascomycota</taxon>
        <taxon>Pezizomycotina</taxon>
        <taxon>Pezizomycetes</taxon>
        <taxon>Pezizales</taxon>
        <taxon>Pezizaceae</taxon>
        <taxon>Terfezia</taxon>
    </lineage>
</organism>
<sequence length="98" mass="10829">MTLRSGPTLYIATISIQICSHRGFFCTEPLTHISSKAGSITNSHSQCQVNIEILTEVGPCTTICIPVVSVAILVSSILIEVIYVGRYRWLSLHLHWTT</sequence>
<proteinExistence type="predicted"/>
<keyword evidence="1" id="KW-0812">Transmembrane</keyword>
<dbReference type="InParanoid" id="A0A3N4LDZ1"/>
<name>A0A3N4LDZ1_9PEZI</name>
<dbReference type="Proteomes" id="UP000267821">
    <property type="component" value="Unassembled WGS sequence"/>
</dbReference>
<dbReference type="EMBL" id="ML121564">
    <property type="protein sequence ID" value="RPB21093.1"/>
    <property type="molecule type" value="Genomic_DNA"/>
</dbReference>
<keyword evidence="1" id="KW-1133">Transmembrane helix</keyword>
<accession>A0A3N4LDZ1</accession>
<gene>
    <name evidence="2" type="ORF">L211DRAFT_460402</name>
</gene>
<feature type="transmembrane region" description="Helical" evidence="1">
    <location>
        <begin position="65"/>
        <end position="85"/>
    </location>
</feature>
<keyword evidence="3" id="KW-1185">Reference proteome</keyword>
<evidence type="ECO:0000256" key="1">
    <source>
        <dbReference type="SAM" id="Phobius"/>
    </source>
</evidence>
<reference evidence="2 3" key="1">
    <citation type="journal article" date="2018" name="Nat. Ecol. Evol.">
        <title>Pezizomycetes genomes reveal the molecular basis of ectomycorrhizal truffle lifestyle.</title>
        <authorList>
            <person name="Murat C."/>
            <person name="Payen T."/>
            <person name="Noel B."/>
            <person name="Kuo A."/>
            <person name="Morin E."/>
            <person name="Chen J."/>
            <person name="Kohler A."/>
            <person name="Krizsan K."/>
            <person name="Balestrini R."/>
            <person name="Da Silva C."/>
            <person name="Montanini B."/>
            <person name="Hainaut M."/>
            <person name="Levati E."/>
            <person name="Barry K.W."/>
            <person name="Belfiori B."/>
            <person name="Cichocki N."/>
            <person name="Clum A."/>
            <person name="Dockter R.B."/>
            <person name="Fauchery L."/>
            <person name="Guy J."/>
            <person name="Iotti M."/>
            <person name="Le Tacon F."/>
            <person name="Lindquist E.A."/>
            <person name="Lipzen A."/>
            <person name="Malagnac F."/>
            <person name="Mello A."/>
            <person name="Molinier V."/>
            <person name="Miyauchi S."/>
            <person name="Poulain J."/>
            <person name="Riccioni C."/>
            <person name="Rubini A."/>
            <person name="Sitrit Y."/>
            <person name="Splivallo R."/>
            <person name="Traeger S."/>
            <person name="Wang M."/>
            <person name="Zifcakova L."/>
            <person name="Wipf D."/>
            <person name="Zambonelli A."/>
            <person name="Paolocci F."/>
            <person name="Nowrousian M."/>
            <person name="Ottonello S."/>
            <person name="Baldrian P."/>
            <person name="Spatafora J.W."/>
            <person name="Henrissat B."/>
            <person name="Nagy L.G."/>
            <person name="Aury J.M."/>
            <person name="Wincker P."/>
            <person name="Grigoriev I.V."/>
            <person name="Bonfante P."/>
            <person name="Martin F.M."/>
        </authorList>
    </citation>
    <scope>NUCLEOTIDE SEQUENCE [LARGE SCALE GENOMIC DNA]</scope>
    <source>
        <strain evidence="2 3">ATCC MYA-4762</strain>
    </source>
</reference>
<protein>
    <submittedName>
        <fullName evidence="2">Uncharacterized protein</fullName>
    </submittedName>
</protein>